<name>A0A917AQP7_9BACI</name>
<dbReference type="GO" id="GO:0008453">
    <property type="term" value="F:alanine-glyoxylate transaminase activity"/>
    <property type="evidence" value="ECO:0007669"/>
    <property type="project" value="TreeGrafter"/>
</dbReference>
<evidence type="ECO:0000256" key="1">
    <source>
        <dbReference type="ARBA" id="ARBA00001933"/>
    </source>
</evidence>
<protein>
    <submittedName>
        <fullName evidence="9">Alanine--glyoxylate aminotransferase</fullName>
    </submittedName>
</protein>
<dbReference type="SUPFAM" id="SSF53383">
    <property type="entry name" value="PLP-dependent transferases"/>
    <property type="match status" value="1"/>
</dbReference>
<dbReference type="InterPro" id="IPR015422">
    <property type="entry name" value="PyrdxlP-dep_Trfase_small"/>
</dbReference>
<keyword evidence="10" id="KW-1185">Reference proteome</keyword>
<comment type="cofactor">
    <cofactor evidence="1 7">
        <name>pyridoxal 5'-phosphate</name>
        <dbReference type="ChEBI" id="CHEBI:597326"/>
    </cofactor>
</comment>
<dbReference type="PANTHER" id="PTHR21152">
    <property type="entry name" value="AMINOTRANSFERASE CLASS V"/>
    <property type="match status" value="1"/>
</dbReference>
<dbReference type="RefSeq" id="WP_188387918.1">
    <property type="nucleotide sequence ID" value="NZ_BMFK01000001.1"/>
</dbReference>
<dbReference type="CDD" id="cd06451">
    <property type="entry name" value="AGAT_like"/>
    <property type="match status" value="1"/>
</dbReference>
<reference evidence="9" key="2">
    <citation type="submission" date="2020-09" db="EMBL/GenBank/DDBJ databases">
        <authorList>
            <person name="Sun Q."/>
            <person name="Zhou Y."/>
        </authorList>
    </citation>
    <scope>NUCLEOTIDE SEQUENCE</scope>
    <source>
        <strain evidence="9">CGMCC 1.12698</strain>
    </source>
</reference>
<dbReference type="InterPro" id="IPR015424">
    <property type="entry name" value="PyrdxlP-dep_Trfase"/>
</dbReference>
<evidence type="ECO:0000256" key="6">
    <source>
        <dbReference type="PIRSR" id="PIRSR000524-1"/>
    </source>
</evidence>
<dbReference type="Proteomes" id="UP000605259">
    <property type="component" value="Unassembled WGS sequence"/>
</dbReference>
<evidence type="ECO:0000259" key="8">
    <source>
        <dbReference type="Pfam" id="PF00266"/>
    </source>
</evidence>
<keyword evidence="5 7" id="KW-0663">Pyridoxal phosphate</keyword>
<evidence type="ECO:0000256" key="4">
    <source>
        <dbReference type="ARBA" id="ARBA00022679"/>
    </source>
</evidence>
<evidence type="ECO:0000256" key="7">
    <source>
        <dbReference type="PIRSR" id="PIRSR000524-50"/>
    </source>
</evidence>
<evidence type="ECO:0000256" key="5">
    <source>
        <dbReference type="ARBA" id="ARBA00022898"/>
    </source>
</evidence>
<dbReference type="Gene3D" id="3.40.640.10">
    <property type="entry name" value="Type I PLP-dependent aspartate aminotransferase-like (Major domain)"/>
    <property type="match status" value="1"/>
</dbReference>
<comment type="similarity">
    <text evidence="2">Belongs to the class-V pyridoxal-phosphate-dependent aminotransferase family.</text>
</comment>
<dbReference type="PANTHER" id="PTHR21152:SF40">
    <property type="entry name" value="ALANINE--GLYOXYLATE AMINOTRANSFERASE"/>
    <property type="match status" value="1"/>
</dbReference>
<dbReference type="AlphaFoldDB" id="A0A917AQP7"/>
<comment type="caution">
    <text evidence="9">The sequence shown here is derived from an EMBL/GenBank/DDBJ whole genome shotgun (WGS) entry which is preliminary data.</text>
</comment>
<dbReference type="Gene3D" id="3.90.1150.10">
    <property type="entry name" value="Aspartate Aminotransferase, domain 1"/>
    <property type="match status" value="1"/>
</dbReference>
<dbReference type="InterPro" id="IPR015421">
    <property type="entry name" value="PyrdxlP-dep_Trfase_major"/>
</dbReference>
<sequence length="374" mass="41336">MENKIPFRVLMGPGPSDVHPRVLRAMSTPLLGHLDPAFLTIMNETMDLLRYVFQTENKLTVAMSGTGSAGMETVFVNLVERGDKVIIGVNGLFGTRMVDVAKRCGAEVIEVHAEWGSIIDCTAVEEALKQHGDVKLVAVVHAETSTGVRQPLEQLSELVHMYGALFVCDMVTSLGGIPTNIDEYNIDAAYSGTQKCLSAPPSLSPVTFSERALHVMATRKTPVQSWYLDLSMIQSYWGEERFYHHTAPISSIYALNEALQMIKEETLEAVISRHTYFGKELQRGLENLGLSLLVEEGYRLPQLTSVCIPDKVDDVVFRKRLLEKYGIEIGGGLDSLKGKIWRIGLMGYNAKQTNVALILAAFKDVLTEQGITCK</sequence>
<keyword evidence="4" id="KW-0808">Transferase</keyword>
<dbReference type="InterPro" id="IPR024169">
    <property type="entry name" value="SP_NH2Trfase/AEP_transaminase"/>
</dbReference>
<evidence type="ECO:0000256" key="2">
    <source>
        <dbReference type="ARBA" id="ARBA00009236"/>
    </source>
</evidence>
<dbReference type="InterPro" id="IPR000192">
    <property type="entry name" value="Aminotrans_V_dom"/>
</dbReference>
<dbReference type="FunFam" id="3.40.640.10:FF:000027">
    <property type="entry name" value="Serine--pyruvate aminotransferase, mitochondrial"/>
    <property type="match status" value="1"/>
</dbReference>
<evidence type="ECO:0000313" key="10">
    <source>
        <dbReference type="Proteomes" id="UP000605259"/>
    </source>
</evidence>
<dbReference type="Pfam" id="PF00266">
    <property type="entry name" value="Aminotran_5"/>
    <property type="match status" value="1"/>
</dbReference>
<keyword evidence="3 9" id="KW-0032">Aminotransferase</keyword>
<evidence type="ECO:0000256" key="3">
    <source>
        <dbReference type="ARBA" id="ARBA00022576"/>
    </source>
</evidence>
<dbReference type="EMBL" id="BMFK01000001">
    <property type="protein sequence ID" value="GGE67299.1"/>
    <property type="molecule type" value="Genomic_DNA"/>
</dbReference>
<organism evidence="9 10">
    <name type="scientific">Priestia taiwanensis</name>
    <dbReference type="NCBI Taxonomy" id="1347902"/>
    <lineage>
        <taxon>Bacteria</taxon>
        <taxon>Bacillati</taxon>
        <taxon>Bacillota</taxon>
        <taxon>Bacilli</taxon>
        <taxon>Bacillales</taxon>
        <taxon>Bacillaceae</taxon>
        <taxon>Priestia</taxon>
    </lineage>
</organism>
<proteinExistence type="inferred from homology"/>
<feature type="binding site" evidence="6">
    <location>
        <position position="342"/>
    </location>
    <ligand>
        <name>substrate</name>
    </ligand>
</feature>
<gene>
    <name evidence="9" type="ORF">GCM10007140_16820</name>
</gene>
<feature type="domain" description="Aminotransferase class V" evidence="8">
    <location>
        <begin position="33"/>
        <end position="349"/>
    </location>
</feature>
<dbReference type="PIRSF" id="PIRSF000524">
    <property type="entry name" value="SPT"/>
    <property type="match status" value="1"/>
</dbReference>
<feature type="modified residue" description="N6-(pyridoxal phosphate)lysine" evidence="7">
    <location>
        <position position="195"/>
    </location>
</feature>
<evidence type="ECO:0000313" key="9">
    <source>
        <dbReference type="EMBL" id="GGE67299.1"/>
    </source>
</evidence>
<accession>A0A917AQP7</accession>
<reference evidence="9" key="1">
    <citation type="journal article" date="2014" name="Int. J. Syst. Evol. Microbiol.">
        <title>Complete genome sequence of Corynebacterium casei LMG S-19264T (=DSM 44701T), isolated from a smear-ripened cheese.</title>
        <authorList>
            <consortium name="US DOE Joint Genome Institute (JGI-PGF)"/>
            <person name="Walter F."/>
            <person name="Albersmeier A."/>
            <person name="Kalinowski J."/>
            <person name="Ruckert C."/>
        </authorList>
    </citation>
    <scope>NUCLEOTIDE SEQUENCE</scope>
    <source>
        <strain evidence="9">CGMCC 1.12698</strain>
    </source>
</reference>
<dbReference type="GO" id="GO:0004760">
    <property type="term" value="F:L-serine-pyruvate transaminase activity"/>
    <property type="evidence" value="ECO:0007669"/>
    <property type="project" value="TreeGrafter"/>
</dbReference>
<dbReference type="GO" id="GO:0019265">
    <property type="term" value="P:glycine biosynthetic process, by transamination of glyoxylate"/>
    <property type="evidence" value="ECO:0007669"/>
    <property type="project" value="TreeGrafter"/>
</dbReference>